<dbReference type="InterPro" id="IPR039704">
    <property type="entry name" value="Myogenic_factor"/>
</dbReference>
<gene>
    <name evidence="5" type="ORF">NQ317_009017</name>
</gene>
<organism evidence="5 6">
    <name type="scientific">Molorchus minor</name>
    <dbReference type="NCBI Taxonomy" id="1323400"/>
    <lineage>
        <taxon>Eukaryota</taxon>
        <taxon>Metazoa</taxon>
        <taxon>Ecdysozoa</taxon>
        <taxon>Arthropoda</taxon>
        <taxon>Hexapoda</taxon>
        <taxon>Insecta</taxon>
        <taxon>Pterygota</taxon>
        <taxon>Neoptera</taxon>
        <taxon>Endopterygota</taxon>
        <taxon>Coleoptera</taxon>
        <taxon>Polyphaga</taxon>
        <taxon>Cucujiformia</taxon>
        <taxon>Chrysomeloidea</taxon>
        <taxon>Cerambycidae</taxon>
        <taxon>Lamiinae</taxon>
        <taxon>Monochamini</taxon>
        <taxon>Molorchus</taxon>
    </lineage>
</organism>
<reference evidence="5" key="1">
    <citation type="journal article" date="2023" name="Insect Mol. Biol.">
        <title>Genome sequencing provides insights into the evolution of gene families encoding plant cell wall-degrading enzymes in longhorned beetles.</title>
        <authorList>
            <person name="Shin N.R."/>
            <person name="Okamura Y."/>
            <person name="Kirsch R."/>
            <person name="Pauchet Y."/>
        </authorList>
    </citation>
    <scope>NUCLEOTIDE SEQUENCE</scope>
    <source>
        <strain evidence="5">MMC_N1</strain>
    </source>
</reference>
<dbReference type="EMBL" id="JAPWTJ010000395">
    <property type="protein sequence ID" value="KAJ8978873.1"/>
    <property type="molecule type" value="Genomic_DNA"/>
</dbReference>
<name>A0ABQ9JKY1_9CUCU</name>
<dbReference type="PROSITE" id="PS50888">
    <property type="entry name" value="BHLH"/>
    <property type="match status" value="1"/>
</dbReference>
<dbReference type="InterPro" id="IPR036638">
    <property type="entry name" value="HLH_DNA-bd_sf"/>
</dbReference>
<evidence type="ECO:0000313" key="5">
    <source>
        <dbReference type="EMBL" id="KAJ8978873.1"/>
    </source>
</evidence>
<evidence type="ECO:0000256" key="2">
    <source>
        <dbReference type="ARBA" id="ARBA00023125"/>
    </source>
</evidence>
<feature type="domain" description="BHLH" evidence="4">
    <location>
        <begin position="14"/>
        <end position="65"/>
    </location>
</feature>
<dbReference type="Gene3D" id="4.10.280.10">
    <property type="entry name" value="Helix-loop-helix DNA-binding domain"/>
    <property type="match status" value="1"/>
</dbReference>
<keyword evidence="3" id="KW-0539">Nucleus</keyword>
<evidence type="ECO:0000256" key="1">
    <source>
        <dbReference type="ARBA" id="ARBA00004123"/>
    </source>
</evidence>
<evidence type="ECO:0000256" key="3">
    <source>
        <dbReference type="ARBA" id="ARBA00023242"/>
    </source>
</evidence>
<dbReference type="PANTHER" id="PTHR11534:SF9">
    <property type="entry name" value="MYOGENIC-DETERMINATION PROTEIN"/>
    <property type="match status" value="1"/>
</dbReference>
<dbReference type="Proteomes" id="UP001162164">
    <property type="component" value="Unassembled WGS sequence"/>
</dbReference>
<dbReference type="InterPro" id="IPR011598">
    <property type="entry name" value="bHLH_dom"/>
</dbReference>
<evidence type="ECO:0000313" key="6">
    <source>
        <dbReference type="Proteomes" id="UP001162164"/>
    </source>
</evidence>
<keyword evidence="2" id="KW-0238">DNA-binding</keyword>
<comment type="caution">
    <text evidence="5">The sequence shown here is derived from an EMBL/GenBank/DDBJ whole genome shotgun (WGS) entry which is preliminary data.</text>
</comment>
<comment type="subcellular location">
    <subcellularLocation>
        <location evidence="1">Nucleus</location>
    </subcellularLocation>
</comment>
<accession>A0ABQ9JKY1</accession>
<dbReference type="SUPFAM" id="SSF47459">
    <property type="entry name" value="HLH, helix-loop-helix DNA-binding domain"/>
    <property type="match status" value="1"/>
</dbReference>
<protein>
    <recommendedName>
        <fullName evidence="4">BHLH domain-containing protein</fullName>
    </recommendedName>
</protein>
<dbReference type="Pfam" id="PF00010">
    <property type="entry name" value="HLH"/>
    <property type="match status" value="1"/>
</dbReference>
<evidence type="ECO:0000259" key="4">
    <source>
        <dbReference type="PROSITE" id="PS50888"/>
    </source>
</evidence>
<proteinExistence type="predicted"/>
<keyword evidence="6" id="KW-1185">Reference proteome</keyword>
<sequence>MLGLAELEGSLIAMPNNNNDNTYFINIDIVNEAFEMLKKRTCNNPGQRLPKVEILRSAIEYIEYLEDILQGSKTTAEANGTLSPKTEYVVHYCVLMNRKT</sequence>
<dbReference type="PANTHER" id="PTHR11534">
    <property type="entry name" value="MYOGENIC FACTOR"/>
    <property type="match status" value="1"/>
</dbReference>
<dbReference type="SMART" id="SM00353">
    <property type="entry name" value="HLH"/>
    <property type="match status" value="1"/>
</dbReference>